<dbReference type="STRING" id="81985.R0ICW9"/>
<evidence type="ECO:0000259" key="9">
    <source>
        <dbReference type="PROSITE" id="PS50102"/>
    </source>
</evidence>
<dbReference type="OrthoDB" id="410044at2759"/>
<dbReference type="Pfam" id="PF00076">
    <property type="entry name" value="RRM_1"/>
    <property type="match status" value="3"/>
</dbReference>
<dbReference type="Gene3D" id="3.30.70.330">
    <property type="match status" value="3"/>
</dbReference>
<evidence type="ECO:0000313" key="11">
    <source>
        <dbReference type="Proteomes" id="UP000029121"/>
    </source>
</evidence>
<dbReference type="GO" id="GO:0006402">
    <property type="term" value="P:mRNA catabolic process"/>
    <property type="evidence" value="ECO:0007669"/>
    <property type="project" value="UniProtKB-ARBA"/>
</dbReference>
<dbReference type="PROSITE" id="PS50102">
    <property type="entry name" value="RRM"/>
    <property type="match status" value="3"/>
</dbReference>
<evidence type="ECO:0000256" key="2">
    <source>
        <dbReference type="ARBA" id="ARBA00022490"/>
    </source>
</evidence>
<feature type="non-terminal residue" evidence="10">
    <location>
        <position position="1"/>
    </location>
</feature>
<dbReference type="InterPro" id="IPR035979">
    <property type="entry name" value="RBD_domain_sf"/>
</dbReference>
<name>R0ICW9_9BRAS</name>
<reference evidence="11" key="1">
    <citation type="journal article" date="2013" name="Nat. Genet.">
        <title>The Capsella rubella genome and the genomic consequences of rapid mating system evolution.</title>
        <authorList>
            <person name="Slotte T."/>
            <person name="Hazzouri K.M."/>
            <person name="Agren J.A."/>
            <person name="Koenig D."/>
            <person name="Maumus F."/>
            <person name="Guo Y.L."/>
            <person name="Steige K."/>
            <person name="Platts A.E."/>
            <person name="Escobar J.S."/>
            <person name="Newman L.K."/>
            <person name="Wang W."/>
            <person name="Mandakova T."/>
            <person name="Vello E."/>
            <person name="Smith L.M."/>
            <person name="Henz S.R."/>
            <person name="Steffen J."/>
            <person name="Takuno S."/>
            <person name="Brandvain Y."/>
            <person name="Coop G."/>
            <person name="Andolfatto P."/>
            <person name="Hu T.T."/>
            <person name="Blanchette M."/>
            <person name="Clark R.M."/>
            <person name="Quesneville H."/>
            <person name="Nordborg M."/>
            <person name="Gaut B.S."/>
            <person name="Lysak M.A."/>
            <person name="Jenkins J."/>
            <person name="Grimwood J."/>
            <person name="Chapman J."/>
            <person name="Prochnik S."/>
            <person name="Shu S."/>
            <person name="Rokhsar D."/>
            <person name="Schmutz J."/>
            <person name="Weigel D."/>
            <person name="Wright S.I."/>
        </authorList>
    </citation>
    <scope>NUCLEOTIDE SEQUENCE [LARGE SCALE GENOMIC DNA]</scope>
    <source>
        <strain evidence="11">cv. Monte Gargano</strain>
    </source>
</reference>
<dbReference type="GO" id="GO:2000028">
    <property type="term" value="P:regulation of photoperiodism, flowering"/>
    <property type="evidence" value="ECO:0007669"/>
    <property type="project" value="UniProtKB-ARBA"/>
</dbReference>
<dbReference type="GO" id="GO:1990904">
    <property type="term" value="C:ribonucleoprotein complex"/>
    <property type="evidence" value="ECO:0007669"/>
    <property type="project" value="UniProtKB-KW"/>
</dbReference>
<dbReference type="InterPro" id="IPR000504">
    <property type="entry name" value="RRM_dom"/>
</dbReference>
<dbReference type="KEGG" id="crb:17900753"/>
<organism evidence="10 11">
    <name type="scientific">Capsella rubella</name>
    <dbReference type="NCBI Taxonomy" id="81985"/>
    <lineage>
        <taxon>Eukaryota</taxon>
        <taxon>Viridiplantae</taxon>
        <taxon>Streptophyta</taxon>
        <taxon>Embryophyta</taxon>
        <taxon>Tracheophyta</taxon>
        <taxon>Spermatophyta</taxon>
        <taxon>Magnoliopsida</taxon>
        <taxon>eudicotyledons</taxon>
        <taxon>Gunneridae</taxon>
        <taxon>Pentapetalae</taxon>
        <taxon>rosids</taxon>
        <taxon>malvids</taxon>
        <taxon>Brassicales</taxon>
        <taxon>Brassicaceae</taxon>
        <taxon>Camelineae</taxon>
        <taxon>Capsella</taxon>
    </lineage>
</organism>
<feature type="domain" description="RRM" evidence="9">
    <location>
        <begin position="42"/>
        <end position="123"/>
    </location>
</feature>
<evidence type="ECO:0000256" key="1">
    <source>
        <dbReference type="ARBA" id="ARBA00004496"/>
    </source>
</evidence>
<dbReference type="InterPro" id="IPR012677">
    <property type="entry name" value="Nucleotide-bd_a/b_plait_sf"/>
</dbReference>
<keyword evidence="6" id="KW-0687">Ribonucleoprotein</keyword>
<evidence type="ECO:0000256" key="3">
    <source>
        <dbReference type="ARBA" id="ARBA00022737"/>
    </source>
</evidence>
<dbReference type="AlphaFoldDB" id="R0ICW9"/>
<dbReference type="FunFam" id="3.30.70.330:FF:000216">
    <property type="entry name" value="RNA-binding protein BRN1 isoform X1"/>
    <property type="match status" value="1"/>
</dbReference>
<evidence type="ECO:0000256" key="5">
    <source>
        <dbReference type="ARBA" id="ARBA00023089"/>
    </source>
</evidence>
<feature type="region of interest" description="Disordered" evidence="8">
    <location>
        <begin position="14"/>
        <end position="33"/>
    </location>
</feature>
<dbReference type="GO" id="GO:0005737">
    <property type="term" value="C:cytoplasm"/>
    <property type="evidence" value="ECO:0007669"/>
    <property type="project" value="UniProtKB-SubCell"/>
</dbReference>
<protein>
    <recommendedName>
        <fullName evidence="9">RRM domain-containing protein</fullName>
    </recommendedName>
</protein>
<feature type="domain" description="RRM" evidence="9">
    <location>
        <begin position="130"/>
        <end position="210"/>
    </location>
</feature>
<dbReference type="Proteomes" id="UP000029121">
    <property type="component" value="Unassembled WGS sequence"/>
</dbReference>
<dbReference type="PRINTS" id="PR00961">
    <property type="entry name" value="HUDSXLRNA"/>
</dbReference>
<evidence type="ECO:0000256" key="8">
    <source>
        <dbReference type="SAM" id="MobiDB-lite"/>
    </source>
</evidence>
<dbReference type="InterPro" id="IPR002343">
    <property type="entry name" value="Hud_Sxl_RNA"/>
</dbReference>
<dbReference type="CDD" id="cd12362">
    <property type="entry name" value="RRM3_CELF1-6"/>
    <property type="match status" value="1"/>
</dbReference>
<feature type="domain" description="RRM" evidence="9">
    <location>
        <begin position="358"/>
        <end position="436"/>
    </location>
</feature>
<dbReference type="PANTHER" id="PTHR24012">
    <property type="entry name" value="RNA BINDING PROTEIN"/>
    <property type="match status" value="1"/>
</dbReference>
<dbReference type="GO" id="GO:0009967">
    <property type="term" value="P:positive regulation of signal transduction"/>
    <property type="evidence" value="ECO:0007669"/>
    <property type="project" value="UniProtKB-ARBA"/>
</dbReference>
<dbReference type="FunFam" id="3.30.70.330:FF:000383">
    <property type="entry name" value="Sex lethal, isoform D"/>
    <property type="match status" value="1"/>
</dbReference>
<dbReference type="EMBL" id="KB870805">
    <property type="protein sequence ID" value="EOA40364.1"/>
    <property type="molecule type" value="Genomic_DNA"/>
</dbReference>
<gene>
    <name evidence="10" type="ORF">CARUB_v10009093mg</name>
</gene>
<comment type="subcellular location">
    <subcellularLocation>
        <location evidence="1">Cytoplasm</location>
    </subcellularLocation>
</comment>
<keyword evidence="3" id="KW-0677">Repeat</keyword>
<dbReference type="eggNOG" id="KOG0144">
    <property type="taxonomic scope" value="Eukaryota"/>
</dbReference>
<dbReference type="FunFam" id="3.30.70.330:FF:000302">
    <property type="entry name" value="RNA-binding protein BRN1"/>
    <property type="match status" value="1"/>
</dbReference>
<sequence length="455" mass="50610">IYIYSGRKKKKACKREKKKKTRTKSIERETMAEETMEKEERVKLFVGQVPKHMTEAQLLTLFREFSTVDEVNIIKEKTTQASRGCCFLTCPSREEADKVVNVFHNKRTLPGASSPLQVKYADGELERLEHKLFVGMLPKTVSEAEVLSLFSEYGTIKDLQILRGSLQTSKGCLFLKYESKQQAVAAMEALNGRHIMEGTNVPLIVKWADTERERQARRLQKVQSHISSPQNPSMFGALPMSYVPPYNGYGYHVPGTYGYMLPPIQTQHAFHNVISQNQGNGSALQGTALTESVPPRLAARRNFPAAPGNYGYHGLQYPMAFPRGVIPPRLPLTTVSPGISNNGALIPPSIQTEGPAGANLFIYNIPREFGDQELAVAFQPFGKVLSAKVFVDKVTGISKCFGFVSYESQDAAQKAINTMNGRQLSGKKLKVQLKRDNGQQQQQSNKPLLNGLLNS</sequence>
<dbReference type="SUPFAM" id="SSF54928">
    <property type="entry name" value="RNA-binding domain, RBD"/>
    <property type="match status" value="2"/>
</dbReference>
<keyword evidence="5" id="KW-0287">Flowering</keyword>
<accession>R0ICW9</accession>
<feature type="region of interest" description="Disordered" evidence="8">
    <location>
        <begin position="435"/>
        <end position="455"/>
    </location>
</feature>
<feature type="compositionally biased region" description="Basic residues" evidence="8">
    <location>
        <begin position="14"/>
        <end position="23"/>
    </location>
</feature>
<keyword evidence="11" id="KW-1185">Reference proteome</keyword>
<dbReference type="SMART" id="SM00360">
    <property type="entry name" value="RRM"/>
    <property type="match status" value="3"/>
</dbReference>
<keyword evidence="2" id="KW-0963">Cytoplasm</keyword>
<evidence type="ECO:0000256" key="7">
    <source>
        <dbReference type="PROSITE-ProRule" id="PRU00176"/>
    </source>
</evidence>
<evidence type="ECO:0000313" key="10">
    <source>
        <dbReference type="EMBL" id="EOA40364.1"/>
    </source>
</evidence>
<dbReference type="CDD" id="cd12361">
    <property type="entry name" value="RRM1_2_CELF1-6_like"/>
    <property type="match status" value="1"/>
</dbReference>
<evidence type="ECO:0000256" key="4">
    <source>
        <dbReference type="ARBA" id="ARBA00022884"/>
    </source>
</evidence>
<proteinExistence type="predicted"/>
<evidence type="ECO:0000256" key="6">
    <source>
        <dbReference type="ARBA" id="ARBA00023274"/>
    </source>
</evidence>
<dbReference type="GO" id="GO:0009908">
    <property type="term" value="P:flower development"/>
    <property type="evidence" value="ECO:0007669"/>
    <property type="project" value="UniProtKB-KW"/>
</dbReference>
<dbReference type="GO" id="GO:0003729">
    <property type="term" value="F:mRNA binding"/>
    <property type="evidence" value="ECO:0007669"/>
    <property type="project" value="UniProtKB-ARBA"/>
</dbReference>
<feature type="compositionally biased region" description="Polar residues" evidence="8">
    <location>
        <begin position="438"/>
        <end position="455"/>
    </location>
</feature>
<keyword evidence="4 7" id="KW-0694">RNA-binding</keyword>